<dbReference type="EMBL" id="RXOL01000005">
    <property type="protein sequence ID" value="RVQ65963.1"/>
    <property type="molecule type" value="Genomic_DNA"/>
</dbReference>
<sequence>MKFQKETTIETQAGHVARQGEFHGRWYGDACGAAFAMELLGERWTMLVLRELMLGPLRFSRLRASLPGISAKVLTERLETLESAGLLTRRMLPPPTSAQVYELTEWGYETETIMQVLGRWSVRSMAHDPTLPLTPVSCMLSMRTMIHADRAEGLDMVVDFAFGEERFTARLSGGQLGVARSEHASPDADLSFAAASPNAILPYIYGKRPLDEVERDFGLELSGSRDIADRFAALFALPSKVISKST</sequence>
<dbReference type="SUPFAM" id="SSF46785">
    <property type="entry name" value="Winged helix' DNA-binding domain"/>
    <property type="match status" value="1"/>
</dbReference>
<dbReference type="OrthoDB" id="9782219at2"/>
<dbReference type="PANTHER" id="PTHR33204:SF18">
    <property type="entry name" value="TRANSCRIPTIONAL REGULATORY PROTEIN"/>
    <property type="match status" value="1"/>
</dbReference>
<keyword evidence="3" id="KW-0804">Transcription</keyword>
<evidence type="ECO:0000256" key="3">
    <source>
        <dbReference type="ARBA" id="ARBA00023163"/>
    </source>
</evidence>
<organism evidence="5 6">
    <name type="scientific">Croceicoccus ponticola</name>
    <dbReference type="NCBI Taxonomy" id="2217664"/>
    <lineage>
        <taxon>Bacteria</taxon>
        <taxon>Pseudomonadati</taxon>
        <taxon>Pseudomonadota</taxon>
        <taxon>Alphaproteobacteria</taxon>
        <taxon>Sphingomonadales</taxon>
        <taxon>Erythrobacteraceae</taxon>
        <taxon>Croceicoccus</taxon>
    </lineage>
</organism>
<dbReference type="GO" id="GO:0003677">
    <property type="term" value="F:DNA binding"/>
    <property type="evidence" value="ECO:0007669"/>
    <property type="project" value="UniProtKB-KW"/>
</dbReference>
<reference evidence="5 6" key="1">
    <citation type="submission" date="2018-12" db="EMBL/GenBank/DDBJ databases">
        <title>Croceicoccus ponticola sp. nov., a lipolytic bacterium isolated from seawater.</title>
        <authorList>
            <person name="Yoon J.-H."/>
        </authorList>
    </citation>
    <scope>NUCLEOTIDE SEQUENCE [LARGE SCALE GENOMIC DNA]</scope>
    <source>
        <strain evidence="5 6">GM-16</strain>
    </source>
</reference>
<dbReference type="InterPro" id="IPR036388">
    <property type="entry name" value="WH-like_DNA-bd_sf"/>
</dbReference>
<dbReference type="PANTHER" id="PTHR33204">
    <property type="entry name" value="TRANSCRIPTIONAL REGULATOR, MARR FAMILY"/>
    <property type="match status" value="1"/>
</dbReference>
<evidence type="ECO:0000313" key="6">
    <source>
        <dbReference type="Proteomes" id="UP000283003"/>
    </source>
</evidence>
<proteinExistence type="predicted"/>
<evidence type="ECO:0000256" key="1">
    <source>
        <dbReference type="ARBA" id="ARBA00023015"/>
    </source>
</evidence>
<dbReference type="Proteomes" id="UP000283003">
    <property type="component" value="Unassembled WGS sequence"/>
</dbReference>
<dbReference type="PROSITE" id="PS51118">
    <property type="entry name" value="HTH_HXLR"/>
    <property type="match status" value="1"/>
</dbReference>
<dbReference type="InterPro" id="IPR002577">
    <property type="entry name" value="HTH_HxlR"/>
</dbReference>
<keyword evidence="1" id="KW-0805">Transcription regulation</keyword>
<accession>A0A437GVP2</accession>
<comment type="caution">
    <text evidence="5">The sequence shown here is derived from an EMBL/GenBank/DDBJ whole genome shotgun (WGS) entry which is preliminary data.</text>
</comment>
<evidence type="ECO:0000313" key="5">
    <source>
        <dbReference type="EMBL" id="RVQ65963.1"/>
    </source>
</evidence>
<evidence type="ECO:0000259" key="4">
    <source>
        <dbReference type="PROSITE" id="PS51118"/>
    </source>
</evidence>
<name>A0A437GVP2_9SPHN</name>
<feature type="domain" description="HTH hxlR-type" evidence="4">
    <location>
        <begin position="31"/>
        <end position="129"/>
    </location>
</feature>
<dbReference type="Pfam" id="PF01638">
    <property type="entry name" value="HxlR"/>
    <property type="match status" value="1"/>
</dbReference>
<dbReference type="RefSeq" id="WP_127613064.1">
    <property type="nucleotide sequence ID" value="NZ_RXOL01000005.1"/>
</dbReference>
<keyword evidence="6" id="KW-1185">Reference proteome</keyword>
<evidence type="ECO:0000256" key="2">
    <source>
        <dbReference type="ARBA" id="ARBA00023125"/>
    </source>
</evidence>
<dbReference type="InterPro" id="IPR036390">
    <property type="entry name" value="WH_DNA-bd_sf"/>
</dbReference>
<gene>
    <name evidence="5" type="ORF">EKN06_11445</name>
</gene>
<protein>
    <submittedName>
        <fullName evidence="5">Transcriptional regulator</fullName>
    </submittedName>
</protein>
<dbReference type="Gene3D" id="1.10.10.10">
    <property type="entry name" value="Winged helix-like DNA-binding domain superfamily/Winged helix DNA-binding domain"/>
    <property type="match status" value="1"/>
</dbReference>
<keyword evidence="2" id="KW-0238">DNA-binding</keyword>
<dbReference type="AlphaFoldDB" id="A0A437GVP2"/>